<evidence type="ECO:0000256" key="3">
    <source>
        <dbReference type="ARBA" id="ARBA00022695"/>
    </source>
</evidence>
<dbReference type="InterPro" id="IPR051083">
    <property type="entry name" value="GrpII_Intron_Splice-Mob/Def"/>
</dbReference>
<comment type="caution">
    <text evidence="11">The sequence shown here is derived from an EMBL/GenBank/DDBJ whole genome shotgun (WGS) entry which is preliminary data.</text>
</comment>
<dbReference type="InterPro" id="IPR030931">
    <property type="entry name" value="Group_II_RT_mat"/>
</dbReference>
<feature type="domain" description="Reverse transcriptase" evidence="10">
    <location>
        <begin position="45"/>
        <end position="271"/>
    </location>
</feature>
<dbReference type="PANTHER" id="PTHR34047:SF8">
    <property type="entry name" value="PROTEIN YKFC"/>
    <property type="match status" value="1"/>
</dbReference>
<comment type="similarity">
    <text evidence="8">Belongs to the bacterial reverse transcriptase family.</text>
</comment>
<name>A0ABV7N083_9HYPH</name>
<dbReference type="SUPFAM" id="SSF56672">
    <property type="entry name" value="DNA/RNA polymerases"/>
    <property type="match status" value="1"/>
</dbReference>
<evidence type="ECO:0000256" key="1">
    <source>
        <dbReference type="ARBA" id="ARBA00012493"/>
    </source>
</evidence>
<sequence>METVCSRENLETAWKRVRSNKGGPGVDGMTIDDAKGYLREHWPSIRSRLHEGTYQPQPVKRVEIPKPEGGVRKLGVPCVVDRLIQQALLQVLQEQWDPTFSEHSYGFRPGRSAHQAVAQSQRYVAEGYSHVIDIDLEKFFDRVNHDSLMARVAARVSDKRVLKLIRAFLNAGVMEDGLVRPVDEGTPQGGPLSPLLSNLLLDDLDKELARRGLRFCRYADDCNIYVRSRRAGERVMTSVGRFLTKKLLLKVNEAKSAVARPEERKFLGFSISNDGSERRIAPKALDKFKALIRDMTRRTRGISLPQMIKELKSYLIGWRGYFGFCQTPRVLTNLEAWTRRRLRMYLWWQWGNGHNRFKELRRHGVPKFGAAVAAGSPTGFWRMSGHPAVQQALRNHYFESLGLPRLHVSAQA</sequence>
<evidence type="ECO:0000256" key="7">
    <source>
        <dbReference type="ARBA" id="ARBA00023118"/>
    </source>
</evidence>
<proteinExistence type="inferred from homology"/>
<evidence type="ECO:0000256" key="2">
    <source>
        <dbReference type="ARBA" id="ARBA00022679"/>
    </source>
</evidence>
<dbReference type="InterPro" id="IPR000123">
    <property type="entry name" value="Reverse_transcriptase_msDNA"/>
</dbReference>
<keyword evidence="3 11" id="KW-0548">Nucleotidyltransferase</keyword>
<dbReference type="Pfam" id="PF00078">
    <property type="entry name" value="RVT_1"/>
    <property type="match status" value="1"/>
</dbReference>
<dbReference type="CDD" id="cd01651">
    <property type="entry name" value="RT_G2_intron"/>
    <property type="match status" value="1"/>
</dbReference>
<evidence type="ECO:0000256" key="9">
    <source>
        <dbReference type="ARBA" id="ARBA00048173"/>
    </source>
</evidence>
<evidence type="ECO:0000313" key="11">
    <source>
        <dbReference type="EMBL" id="MFC3326631.1"/>
    </source>
</evidence>
<dbReference type="NCBIfam" id="TIGR04416">
    <property type="entry name" value="group_II_RT_mat"/>
    <property type="match status" value="1"/>
</dbReference>
<dbReference type="Pfam" id="PF08388">
    <property type="entry name" value="GIIM"/>
    <property type="match status" value="1"/>
</dbReference>
<organism evidence="11 12">
    <name type="scientific">Mesorhizobium cantuariense</name>
    <dbReference type="NCBI Taxonomy" id="1300275"/>
    <lineage>
        <taxon>Bacteria</taxon>
        <taxon>Pseudomonadati</taxon>
        <taxon>Pseudomonadota</taxon>
        <taxon>Alphaproteobacteria</taxon>
        <taxon>Hyphomicrobiales</taxon>
        <taxon>Phyllobacteriaceae</taxon>
        <taxon>Mesorhizobium</taxon>
    </lineage>
</organism>
<gene>
    <name evidence="11" type="primary">ltrA</name>
    <name evidence="11" type="ORF">ACFOJ9_33470</name>
</gene>
<keyword evidence="4" id="KW-0479">Metal-binding</keyword>
<evidence type="ECO:0000256" key="8">
    <source>
        <dbReference type="ARBA" id="ARBA00034120"/>
    </source>
</evidence>
<evidence type="ECO:0000313" key="12">
    <source>
        <dbReference type="Proteomes" id="UP001595648"/>
    </source>
</evidence>
<dbReference type="RefSeq" id="WP_378988218.1">
    <property type="nucleotide sequence ID" value="NZ_JBHRVD010000001.1"/>
</dbReference>
<protein>
    <recommendedName>
        <fullName evidence="1">RNA-directed DNA polymerase</fullName>
        <ecNumber evidence="1">2.7.7.49</ecNumber>
    </recommendedName>
</protein>
<dbReference type="InterPro" id="IPR013597">
    <property type="entry name" value="Mat_intron_G2"/>
</dbReference>
<evidence type="ECO:0000256" key="4">
    <source>
        <dbReference type="ARBA" id="ARBA00022723"/>
    </source>
</evidence>
<dbReference type="PANTHER" id="PTHR34047">
    <property type="entry name" value="NUCLEAR INTRON MATURASE 1, MITOCHONDRIAL-RELATED"/>
    <property type="match status" value="1"/>
</dbReference>
<dbReference type="EMBL" id="JBHRVD010000001">
    <property type="protein sequence ID" value="MFC3326631.1"/>
    <property type="molecule type" value="Genomic_DNA"/>
</dbReference>
<dbReference type="InterPro" id="IPR043502">
    <property type="entry name" value="DNA/RNA_pol_sf"/>
</dbReference>
<dbReference type="PROSITE" id="PS50878">
    <property type="entry name" value="RT_POL"/>
    <property type="match status" value="1"/>
</dbReference>
<evidence type="ECO:0000256" key="6">
    <source>
        <dbReference type="ARBA" id="ARBA00022918"/>
    </source>
</evidence>
<reference evidence="12" key="1">
    <citation type="journal article" date="2019" name="Int. J. Syst. Evol. Microbiol.">
        <title>The Global Catalogue of Microorganisms (GCM) 10K type strain sequencing project: providing services to taxonomists for standard genome sequencing and annotation.</title>
        <authorList>
            <consortium name="The Broad Institute Genomics Platform"/>
            <consortium name="The Broad Institute Genome Sequencing Center for Infectious Disease"/>
            <person name="Wu L."/>
            <person name="Ma J."/>
        </authorList>
    </citation>
    <scope>NUCLEOTIDE SEQUENCE [LARGE SCALE GENOMIC DNA]</scope>
    <source>
        <strain evidence="12">ICMP 19515</strain>
    </source>
</reference>
<accession>A0ABV7N083</accession>
<comment type="catalytic activity">
    <reaction evidence="9">
        <text>DNA(n) + a 2'-deoxyribonucleoside 5'-triphosphate = DNA(n+1) + diphosphate</text>
        <dbReference type="Rhea" id="RHEA:22508"/>
        <dbReference type="Rhea" id="RHEA-COMP:17339"/>
        <dbReference type="Rhea" id="RHEA-COMP:17340"/>
        <dbReference type="ChEBI" id="CHEBI:33019"/>
        <dbReference type="ChEBI" id="CHEBI:61560"/>
        <dbReference type="ChEBI" id="CHEBI:173112"/>
        <dbReference type="EC" id="2.7.7.49"/>
    </reaction>
</comment>
<keyword evidence="6 11" id="KW-0695">RNA-directed DNA polymerase</keyword>
<evidence type="ECO:0000259" key="10">
    <source>
        <dbReference type="PROSITE" id="PS50878"/>
    </source>
</evidence>
<dbReference type="GO" id="GO:0003964">
    <property type="term" value="F:RNA-directed DNA polymerase activity"/>
    <property type="evidence" value="ECO:0007669"/>
    <property type="project" value="UniProtKB-KW"/>
</dbReference>
<keyword evidence="5" id="KW-0460">Magnesium</keyword>
<keyword evidence="7" id="KW-0051">Antiviral defense</keyword>
<dbReference type="EC" id="2.7.7.49" evidence="1"/>
<evidence type="ECO:0000256" key="5">
    <source>
        <dbReference type="ARBA" id="ARBA00022842"/>
    </source>
</evidence>
<dbReference type="Proteomes" id="UP001595648">
    <property type="component" value="Unassembled WGS sequence"/>
</dbReference>
<keyword evidence="12" id="KW-1185">Reference proteome</keyword>
<dbReference type="InterPro" id="IPR000477">
    <property type="entry name" value="RT_dom"/>
</dbReference>
<keyword evidence="2 11" id="KW-0808">Transferase</keyword>
<dbReference type="PRINTS" id="PR00866">
    <property type="entry name" value="RNADNAPOLMS"/>
</dbReference>